<dbReference type="InterPro" id="IPR037066">
    <property type="entry name" value="Plug_dom_sf"/>
</dbReference>
<evidence type="ECO:0000259" key="15">
    <source>
        <dbReference type="Pfam" id="PF07715"/>
    </source>
</evidence>
<evidence type="ECO:0000313" key="16">
    <source>
        <dbReference type="EMBL" id="TXK37797.1"/>
    </source>
</evidence>
<keyword evidence="6" id="KW-0408">Iron</keyword>
<keyword evidence="5 11" id="KW-0812">Transmembrane</keyword>
<evidence type="ECO:0000313" key="17">
    <source>
        <dbReference type="Proteomes" id="UP000321926"/>
    </source>
</evidence>
<dbReference type="InterPro" id="IPR039426">
    <property type="entry name" value="TonB-dep_rcpt-like"/>
</dbReference>
<keyword evidence="7" id="KW-0406">Ion transport</keyword>
<dbReference type="EMBL" id="VRTY01000056">
    <property type="protein sequence ID" value="TXK37797.1"/>
    <property type="molecule type" value="Genomic_DNA"/>
</dbReference>
<evidence type="ECO:0000256" key="11">
    <source>
        <dbReference type="PROSITE-ProRule" id="PRU01360"/>
    </source>
</evidence>
<gene>
    <name evidence="16" type="ORF">FVR03_14795</name>
</gene>
<organism evidence="16 17">
    <name type="scientific">Pontibacter qinzhouensis</name>
    <dbReference type="NCBI Taxonomy" id="2603253"/>
    <lineage>
        <taxon>Bacteria</taxon>
        <taxon>Pseudomonadati</taxon>
        <taxon>Bacteroidota</taxon>
        <taxon>Cytophagia</taxon>
        <taxon>Cytophagales</taxon>
        <taxon>Hymenobacteraceae</taxon>
        <taxon>Pontibacter</taxon>
    </lineage>
</organism>
<keyword evidence="17" id="KW-1185">Reference proteome</keyword>
<dbReference type="InterPro" id="IPR036942">
    <property type="entry name" value="Beta-barrel_TonB_sf"/>
</dbReference>
<evidence type="ECO:0000256" key="9">
    <source>
        <dbReference type="ARBA" id="ARBA00023136"/>
    </source>
</evidence>
<evidence type="ECO:0000256" key="8">
    <source>
        <dbReference type="ARBA" id="ARBA00023077"/>
    </source>
</evidence>
<evidence type="ECO:0000256" key="6">
    <source>
        <dbReference type="ARBA" id="ARBA00023004"/>
    </source>
</evidence>
<dbReference type="Pfam" id="PF00593">
    <property type="entry name" value="TonB_dep_Rec_b-barrel"/>
    <property type="match status" value="1"/>
</dbReference>
<dbReference type="Pfam" id="PF13715">
    <property type="entry name" value="CarbopepD_reg_2"/>
    <property type="match status" value="1"/>
</dbReference>
<evidence type="ECO:0000256" key="12">
    <source>
        <dbReference type="RuleBase" id="RU003357"/>
    </source>
</evidence>
<feature type="domain" description="TonB-dependent receptor-like beta-barrel" evidence="14">
    <location>
        <begin position="324"/>
        <end position="729"/>
    </location>
</feature>
<comment type="caution">
    <text evidence="16">The sequence shown here is derived from an EMBL/GenBank/DDBJ whole genome shotgun (WGS) entry which is preliminary data.</text>
</comment>
<keyword evidence="2 11" id="KW-0813">Transport</keyword>
<evidence type="ECO:0000256" key="13">
    <source>
        <dbReference type="SAM" id="SignalP"/>
    </source>
</evidence>
<evidence type="ECO:0000259" key="14">
    <source>
        <dbReference type="Pfam" id="PF00593"/>
    </source>
</evidence>
<evidence type="ECO:0000256" key="7">
    <source>
        <dbReference type="ARBA" id="ARBA00023065"/>
    </source>
</evidence>
<evidence type="ECO:0000256" key="10">
    <source>
        <dbReference type="ARBA" id="ARBA00023237"/>
    </source>
</evidence>
<keyword evidence="4" id="KW-0410">Iron transport</keyword>
<dbReference type="SUPFAM" id="SSF49464">
    <property type="entry name" value="Carboxypeptidase regulatory domain-like"/>
    <property type="match status" value="1"/>
</dbReference>
<dbReference type="Pfam" id="PF07715">
    <property type="entry name" value="Plug"/>
    <property type="match status" value="1"/>
</dbReference>
<accession>A0A5C8JM72</accession>
<evidence type="ECO:0000256" key="1">
    <source>
        <dbReference type="ARBA" id="ARBA00004571"/>
    </source>
</evidence>
<keyword evidence="10 11" id="KW-0998">Cell outer membrane</keyword>
<dbReference type="AlphaFoldDB" id="A0A5C8JM72"/>
<feature type="signal peptide" evidence="13">
    <location>
        <begin position="1"/>
        <end position="25"/>
    </location>
</feature>
<keyword evidence="3 11" id="KW-1134">Transmembrane beta strand</keyword>
<evidence type="ECO:0000256" key="3">
    <source>
        <dbReference type="ARBA" id="ARBA00022452"/>
    </source>
</evidence>
<protein>
    <submittedName>
        <fullName evidence="16">TonB-dependent receptor</fullName>
    </submittedName>
</protein>
<evidence type="ECO:0000256" key="5">
    <source>
        <dbReference type="ARBA" id="ARBA00022692"/>
    </source>
</evidence>
<dbReference type="InterPro" id="IPR000531">
    <property type="entry name" value="Beta-barrel_TonB"/>
</dbReference>
<name>A0A5C8JM72_9BACT</name>
<dbReference type="OrthoDB" id="9782587at2"/>
<dbReference type="PANTHER" id="PTHR32552">
    <property type="entry name" value="FERRICHROME IRON RECEPTOR-RELATED"/>
    <property type="match status" value="1"/>
</dbReference>
<sequence length="766" mass="84210">MKQNLRRLLFLFFLFAGLLPSSLWAQSVIQGKVLDARSRQPLEGVTVTAAATNLQIISDQNGEFSIPADGPSATINFQLIGYSARTLEVRLPLQETLQIALQPTATNLSEVIVTGYENNRRLLETAGAISVVDSEVIQRFDESSLVRAVNTVPGVRMEERAPASYRISIRGSSLRSPYGVRNVKMYMGDVPLTEASGVTMLNMLDAGNIGRMEILKGPVGSIYGAGTGGAILLEPKRAAPGEHQLEVGATTGSYGFRRYAVTASTGGEKANALVQFTKQQYDGYREHTAMERDVFLLSTNFYPTENQTISAFLIYSDLFYQLPGALTQEQYNENPRQARGGTLGSVAQNATMNMDGVNVGLSHEYKFSNNWRNITSVYGLIRAQDHPFNTDYERNANQEYGLRSRLTHTAAIGATEAVFTVGGEYQRGFQVARTYDNNGGNVGLMRSDDELIAETGLLFAQAEFKLPADWIATAALSYNDTRYYITRLQQAAAGEEFKFNRDFAAVLSPRVALLKRLSATISAHASVSAGYSPPTEEEILTSDGVLNQELEAEKGLNYEAGVRGTMLNGRLNFDVVGFSFRLNETIVSRQELSSIAVFRNVGSTRQNGIETALAFTILEEPLAPVNLLKLWGSYTYNHFRFREYQQGETILSGNQLTGVAPHMATAGLDLATRIGFYLNLTSNYVDEIPLNDENTVFSDSFLIMGARAGVRRTLGKQLAIDAFFGAENLTNQKYSLGNDLNAFGARFYQPAADRNYYGGLSLRYAL</sequence>
<dbReference type="PROSITE" id="PS52016">
    <property type="entry name" value="TONB_DEPENDENT_REC_3"/>
    <property type="match status" value="1"/>
</dbReference>
<feature type="chain" id="PRO_5022712132" evidence="13">
    <location>
        <begin position="26"/>
        <end position="766"/>
    </location>
</feature>
<dbReference type="Gene3D" id="2.40.170.20">
    <property type="entry name" value="TonB-dependent receptor, beta-barrel domain"/>
    <property type="match status" value="1"/>
</dbReference>
<keyword evidence="16" id="KW-0675">Receptor</keyword>
<keyword evidence="13" id="KW-0732">Signal</keyword>
<keyword evidence="8 12" id="KW-0798">TonB box</keyword>
<dbReference type="GO" id="GO:0009279">
    <property type="term" value="C:cell outer membrane"/>
    <property type="evidence" value="ECO:0007669"/>
    <property type="project" value="UniProtKB-SubCell"/>
</dbReference>
<dbReference type="Gene3D" id="2.170.130.10">
    <property type="entry name" value="TonB-dependent receptor, plug domain"/>
    <property type="match status" value="1"/>
</dbReference>
<dbReference type="Gene3D" id="2.60.40.1120">
    <property type="entry name" value="Carboxypeptidase-like, regulatory domain"/>
    <property type="match status" value="1"/>
</dbReference>
<dbReference type="PANTHER" id="PTHR32552:SF81">
    <property type="entry name" value="TONB-DEPENDENT OUTER MEMBRANE RECEPTOR"/>
    <property type="match status" value="1"/>
</dbReference>
<dbReference type="InterPro" id="IPR012910">
    <property type="entry name" value="Plug_dom"/>
</dbReference>
<evidence type="ECO:0000256" key="2">
    <source>
        <dbReference type="ARBA" id="ARBA00022448"/>
    </source>
</evidence>
<evidence type="ECO:0000256" key="4">
    <source>
        <dbReference type="ARBA" id="ARBA00022496"/>
    </source>
</evidence>
<dbReference type="InterPro" id="IPR008969">
    <property type="entry name" value="CarboxyPept-like_regulatory"/>
</dbReference>
<dbReference type="GO" id="GO:0006826">
    <property type="term" value="P:iron ion transport"/>
    <property type="evidence" value="ECO:0007669"/>
    <property type="project" value="UniProtKB-KW"/>
</dbReference>
<dbReference type="RefSeq" id="WP_147922535.1">
    <property type="nucleotide sequence ID" value="NZ_VRTY01000056.1"/>
</dbReference>
<proteinExistence type="inferred from homology"/>
<feature type="domain" description="TonB-dependent receptor plug" evidence="15">
    <location>
        <begin position="123"/>
        <end position="230"/>
    </location>
</feature>
<dbReference type="SUPFAM" id="SSF56935">
    <property type="entry name" value="Porins"/>
    <property type="match status" value="1"/>
</dbReference>
<comment type="similarity">
    <text evidence="11 12">Belongs to the TonB-dependent receptor family.</text>
</comment>
<keyword evidence="9 11" id="KW-0472">Membrane</keyword>
<dbReference type="Proteomes" id="UP000321926">
    <property type="component" value="Unassembled WGS sequence"/>
</dbReference>
<comment type="subcellular location">
    <subcellularLocation>
        <location evidence="1 11">Cell outer membrane</location>
        <topology evidence="1 11">Multi-pass membrane protein</topology>
    </subcellularLocation>
</comment>
<reference evidence="16 17" key="1">
    <citation type="submission" date="2019-08" db="EMBL/GenBank/DDBJ databases">
        <authorList>
            <person name="Shi S."/>
        </authorList>
    </citation>
    <scope>NUCLEOTIDE SEQUENCE [LARGE SCALE GENOMIC DNA]</scope>
    <source>
        <strain evidence="16 17">GY10130</strain>
    </source>
</reference>